<comment type="caution">
    <text evidence="4">The sequence shown here is derived from an EMBL/GenBank/DDBJ whole genome shotgun (WGS) entry which is preliminary data.</text>
</comment>
<dbReference type="Gene3D" id="3.30.70.270">
    <property type="match status" value="1"/>
</dbReference>
<organism evidence="4 5">
    <name type="scientific">Arthrobacter oryzae</name>
    <dbReference type="NCBI Taxonomy" id="409290"/>
    <lineage>
        <taxon>Bacteria</taxon>
        <taxon>Bacillati</taxon>
        <taxon>Actinomycetota</taxon>
        <taxon>Actinomycetes</taxon>
        <taxon>Micrococcales</taxon>
        <taxon>Micrococcaceae</taxon>
        <taxon>Arthrobacter</taxon>
    </lineage>
</organism>
<dbReference type="PANTHER" id="PTHR46663">
    <property type="entry name" value="DIGUANYLATE CYCLASE DGCT-RELATED"/>
    <property type="match status" value="1"/>
</dbReference>
<feature type="region of interest" description="Disordered" evidence="1">
    <location>
        <begin position="482"/>
        <end position="507"/>
    </location>
</feature>
<dbReference type="InterPro" id="IPR000160">
    <property type="entry name" value="GGDEF_dom"/>
</dbReference>
<dbReference type="CDD" id="cd01949">
    <property type="entry name" value="GGDEF"/>
    <property type="match status" value="1"/>
</dbReference>
<evidence type="ECO:0000256" key="2">
    <source>
        <dbReference type="SAM" id="Phobius"/>
    </source>
</evidence>
<keyword evidence="2" id="KW-1133">Transmembrane helix</keyword>
<dbReference type="FunFam" id="3.30.70.270:FF:000001">
    <property type="entry name" value="Diguanylate cyclase domain protein"/>
    <property type="match status" value="1"/>
</dbReference>
<dbReference type="Proteomes" id="UP000273807">
    <property type="component" value="Unassembled WGS sequence"/>
</dbReference>
<dbReference type="OrthoDB" id="23692at2"/>
<evidence type="ECO:0000313" key="5">
    <source>
        <dbReference type="Proteomes" id="UP000273807"/>
    </source>
</evidence>
<dbReference type="InterPro" id="IPR029787">
    <property type="entry name" value="Nucleotide_cyclase"/>
</dbReference>
<protein>
    <submittedName>
        <fullName evidence="4">GGDEF domain-containing protein</fullName>
    </submittedName>
</protein>
<keyword evidence="2" id="KW-0812">Transmembrane</keyword>
<sequence>MTVMAQWLGMARRAVPGGGHLPDTDWTIRHRGVGATALAASLSVAVGTGLSGAPLVSALLCGGIPVVLAAMGWLAPVGRRLRATLNSAALMVAAAIAVQLSGAVESQFLLFILVPIVALYEDWAPLAVASLIVVGRSGIPGTVLSASGPGAVPVSAHTDPLVLGSLFALMCVTSLIPMSVLSQSRVAERVRLGRLERQALHDPLTGLANRTLLADRMRQASEACRATGESILVVSVDLDGFKPVNDSFGHAAGDALLVESARRLRGCLRPGDTAARTGGDEFTLLLPGADHMAAADVARRILDALVAPFRVNGSELSLSASLGLAHGTGLDRPEDLASQADTAMYAAKHSGRGRFMIYDEARRRDVHGSMDVNPDDARSWAAYLDTLRAEIAAAKALGLLPEQTRGPETIRRTLESLLAAVRQLPPGPGPARLALPQATALEEFVFHHGLVLQWADSLVEQGIISARMSPGAESFRSGLHRVATRQGSTGTGTRGGQQSTETSGTAG</sequence>
<feature type="transmembrane region" description="Helical" evidence="2">
    <location>
        <begin position="87"/>
        <end position="120"/>
    </location>
</feature>
<proteinExistence type="predicted"/>
<evidence type="ECO:0000259" key="3">
    <source>
        <dbReference type="PROSITE" id="PS50887"/>
    </source>
</evidence>
<dbReference type="SMART" id="SM00267">
    <property type="entry name" value="GGDEF"/>
    <property type="match status" value="1"/>
</dbReference>
<dbReference type="PANTHER" id="PTHR46663:SF3">
    <property type="entry name" value="SLL0267 PROTEIN"/>
    <property type="match status" value="1"/>
</dbReference>
<dbReference type="SUPFAM" id="SSF55073">
    <property type="entry name" value="Nucleotide cyclase"/>
    <property type="match status" value="1"/>
</dbReference>
<dbReference type="InterPro" id="IPR052163">
    <property type="entry name" value="DGC-Regulatory_Protein"/>
</dbReference>
<name>A0A3N0C8H8_9MICC</name>
<feature type="compositionally biased region" description="Low complexity" evidence="1">
    <location>
        <begin position="496"/>
        <end position="507"/>
    </location>
</feature>
<keyword evidence="5" id="KW-1185">Reference proteome</keyword>
<keyword evidence="2" id="KW-0472">Membrane</keyword>
<dbReference type="AlphaFoldDB" id="A0A3N0C8H8"/>
<dbReference type="NCBIfam" id="TIGR00254">
    <property type="entry name" value="GGDEF"/>
    <property type="match status" value="1"/>
</dbReference>
<dbReference type="InterPro" id="IPR043128">
    <property type="entry name" value="Rev_trsase/Diguanyl_cyclase"/>
</dbReference>
<dbReference type="Pfam" id="PF00990">
    <property type="entry name" value="GGDEF"/>
    <property type="match status" value="1"/>
</dbReference>
<gene>
    <name evidence="4" type="ORF">D7003_01985</name>
</gene>
<dbReference type="EMBL" id="RBED01000034">
    <property type="protein sequence ID" value="RNL59762.1"/>
    <property type="molecule type" value="Genomic_DNA"/>
</dbReference>
<reference evidence="4 5" key="1">
    <citation type="submission" date="2018-10" db="EMBL/GenBank/DDBJ databases">
        <title>Genome sequencing of Arthrobacter oryzae TNB02.</title>
        <authorList>
            <person name="Cho Y.-J."/>
            <person name="Cho A."/>
            <person name="Kim O.-S."/>
        </authorList>
    </citation>
    <scope>NUCLEOTIDE SEQUENCE [LARGE SCALE GENOMIC DNA]</scope>
    <source>
        <strain evidence="4 5">TNB02</strain>
    </source>
</reference>
<accession>A0A3N0C8H8</accession>
<evidence type="ECO:0000313" key="4">
    <source>
        <dbReference type="EMBL" id="RNL59762.1"/>
    </source>
</evidence>
<dbReference type="PROSITE" id="PS50887">
    <property type="entry name" value="GGDEF"/>
    <property type="match status" value="1"/>
</dbReference>
<feature type="transmembrane region" description="Helical" evidence="2">
    <location>
        <begin position="55"/>
        <end position="75"/>
    </location>
</feature>
<feature type="domain" description="GGDEF" evidence="3">
    <location>
        <begin position="229"/>
        <end position="360"/>
    </location>
</feature>
<evidence type="ECO:0000256" key="1">
    <source>
        <dbReference type="SAM" id="MobiDB-lite"/>
    </source>
</evidence>